<dbReference type="EMBL" id="JARAOO010000007">
    <property type="protein sequence ID" value="KAJ7961531.1"/>
    <property type="molecule type" value="Genomic_DNA"/>
</dbReference>
<feature type="domain" description="Myb/SANT-like DNA-binding" evidence="2">
    <location>
        <begin position="32"/>
        <end position="122"/>
    </location>
</feature>
<organism evidence="3 4">
    <name type="scientific">Quillaja saponaria</name>
    <name type="common">Soap bark tree</name>
    <dbReference type="NCBI Taxonomy" id="32244"/>
    <lineage>
        <taxon>Eukaryota</taxon>
        <taxon>Viridiplantae</taxon>
        <taxon>Streptophyta</taxon>
        <taxon>Embryophyta</taxon>
        <taxon>Tracheophyta</taxon>
        <taxon>Spermatophyta</taxon>
        <taxon>Magnoliopsida</taxon>
        <taxon>eudicotyledons</taxon>
        <taxon>Gunneridae</taxon>
        <taxon>Pentapetalae</taxon>
        <taxon>rosids</taxon>
        <taxon>fabids</taxon>
        <taxon>Fabales</taxon>
        <taxon>Quillajaceae</taxon>
        <taxon>Quillaja</taxon>
    </lineage>
</organism>
<protein>
    <submittedName>
        <fullName evidence="3">Trihelix transcription factor</fullName>
    </submittedName>
</protein>
<reference evidence="3" key="1">
    <citation type="journal article" date="2023" name="Science">
        <title>Elucidation of the pathway for biosynthesis of saponin adjuvants from the soapbark tree.</title>
        <authorList>
            <person name="Reed J."/>
            <person name="Orme A."/>
            <person name="El-Demerdash A."/>
            <person name="Owen C."/>
            <person name="Martin L.B.B."/>
            <person name="Misra R.C."/>
            <person name="Kikuchi S."/>
            <person name="Rejzek M."/>
            <person name="Martin A.C."/>
            <person name="Harkess A."/>
            <person name="Leebens-Mack J."/>
            <person name="Louveau T."/>
            <person name="Stephenson M.J."/>
            <person name="Osbourn A."/>
        </authorList>
    </citation>
    <scope>NUCLEOTIDE SEQUENCE</scope>
    <source>
        <strain evidence="3">S10</strain>
    </source>
</reference>
<evidence type="ECO:0000313" key="3">
    <source>
        <dbReference type="EMBL" id="KAJ7961531.1"/>
    </source>
</evidence>
<keyword evidence="4" id="KW-1185">Reference proteome</keyword>
<feature type="region of interest" description="Disordered" evidence="1">
    <location>
        <begin position="142"/>
        <end position="170"/>
    </location>
</feature>
<evidence type="ECO:0000259" key="2">
    <source>
        <dbReference type="Pfam" id="PF13837"/>
    </source>
</evidence>
<comment type="caution">
    <text evidence="3">The sequence shown here is derived from an EMBL/GenBank/DDBJ whole genome shotgun (WGS) entry which is preliminary data.</text>
</comment>
<dbReference type="FunFam" id="1.10.10.60:FF:000152">
    <property type="entry name" value="Trihelix transcription factor ASIL2"/>
    <property type="match status" value="1"/>
</dbReference>
<name>A0AAD7LQA9_QUISA</name>
<dbReference type="InterPro" id="IPR044822">
    <property type="entry name" value="Myb_DNA-bind_4"/>
</dbReference>
<feature type="compositionally biased region" description="Acidic residues" evidence="1">
    <location>
        <begin position="143"/>
        <end position="158"/>
    </location>
</feature>
<gene>
    <name evidence="3" type="ORF">O6P43_016862</name>
</gene>
<sequence length="296" mass="34637">MDSPPSPKLFSTALATTTTTASSTKKPQPIPWSHQETVNLIQSYQEKWYSLKRGQLRANQWEEVAVTVAARCGYDYNEPSKSAIQCRHKMEKLRQRYRAENHRLSTSVSACGWQYFDLMDQLERGPLPISARPLMQLVPPSIYEDEEEDDDNEDEEDYRENNSKSRSINHILKQRPTIMDRFVGNSAGVSRFFQDRVPKRLWIADDVEEEDEEEEEEEEAEERGLFSEVAAEIKGFAQRYIGLQNLKMEMMKETERCRLEMENKRMEMILESQHRIVDSIGRAFRSPKKMKISQEI</sequence>
<dbReference type="InterPro" id="IPR044823">
    <property type="entry name" value="ASIL1/2-like"/>
</dbReference>
<dbReference type="Gene3D" id="1.10.10.60">
    <property type="entry name" value="Homeodomain-like"/>
    <property type="match status" value="1"/>
</dbReference>
<accession>A0AAD7LQA9</accession>
<dbReference type="SMART" id="SM00595">
    <property type="entry name" value="MADF"/>
    <property type="match status" value="1"/>
</dbReference>
<dbReference type="KEGG" id="qsa:O6P43_016862"/>
<dbReference type="Proteomes" id="UP001163823">
    <property type="component" value="Chromosome 7"/>
</dbReference>
<feature type="region of interest" description="Disordered" evidence="1">
    <location>
        <begin position="1"/>
        <end position="31"/>
    </location>
</feature>
<evidence type="ECO:0000256" key="1">
    <source>
        <dbReference type="SAM" id="MobiDB-lite"/>
    </source>
</evidence>
<proteinExistence type="predicted"/>
<feature type="compositionally biased region" description="Low complexity" evidence="1">
    <location>
        <begin position="11"/>
        <end position="24"/>
    </location>
</feature>
<dbReference type="PANTHER" id="PTHR31307">
    <property type="entry name" value="TRIHELIX TRANSCRIPTION FACTOR ASIL2"/>
    <property type="match status" value="1"/>
</dbReference>
<dbReference type="PANTHER" id="PTHR31307:SF3">
    <property type="entry name" value="HOMEODOMAIN-LIKE SUPERFAMILY PROTEIN"/>
    <property type="match status" value="1"/>
</dbReference>
<dbReference type="Pfam" id="PF13837">
    <property type="entry name" value="Myb_DNA-bind_4"/>
    <property type="match status" value="1"/>
</dbReference>
<evidence type="ECO:0000313" key="4">
    <source>
        <dbReference type="Proteomes" id="UP001163823"/>
    </source>
</evidence>
<dbReference type="AlphaFoldDB" id="A0AAD7LQA9"/>